<feature type="non-terminal residue" evidence="1">
    <location>
        <position position="113"/>
    </location>
</feature>
<accession>A0A9N9BB48</accession>
<dbReference type="EMBL" id="CAJVPP010001468">
    <property type="protein sequence ID" value="CAG8557576.1"/>
    <property type="molecule type" value="Genomic_DNA"/>
</dbReference>
<dbReference type="Proteomes" id="UP000789375">
    <property type="component" value="Unassembled WGS sequence"/>
</dbReference>
<evidence type="ECO:0000313" key="2">
    <source>
        <dbReference type="Proteomes" id="UP000789375"/>
    </source>
</evidence>
<organism evidence="1 2">
    <name type="scientific">Funneliformis mosseae</name>
    <name type="common">Endomycorrhizal fungus</name>
    <name type="synonym">Glomus mosseae</name>
    <dbReference type="NCBI Taxonomy" id="27381"/>
    <lineage>
        <taxon>Eukaryota</taxon>
        <taxon>Fungi</taxon>
        <taxon>Fungi incertae sedis</taxon>
        <taxon>Mucoromycota</taxon>
        <taxon>Glomeromycotina</taxon>
        <taxon>Glomeromycetes</taxon>
        <taxon>Glomerales</taxon>
        <taxon>Glomeraceae</taxon>
        <taxon>Funneliformis</taxon>
    </lineage>
</organism>
<evidence type="ECO:0000313" key="1">
    <source>
        <dbReference type="EMBL" id="CAG8557576.1"/>
    </source>
</evidence>
<proteinExistence type="predicted"/>
<reference evidence="1" key="1">
    <citation type="submission" date="2021-06" db="EMBL/GenBank/DDBJ databases">
        <authorList>
            <person name="Kallberg Y."/>
            <person name="Tangrot J."/>
            <person name="Rosling A."/>
        </authorList>
    </citation>
    <scope>NUCLEOTIDE SEQUENCE</scope>
    <source>
        <strain evidence="1">87-6 pot B 2015</strain>
    </source>
</reference>
<gene>
    <name evidence="1" type="ORF">FMOSSE_LOCUS6792</name>
</gene>
<dbReference type="AlphaFoldDB" id="A0A9N9BB48"/>
<sequence length="113" mass="12927">NNGLTSEALEAFDQFLTMLNRYFNILEKLTNNTIANNDINNETITIKWYGSVISSSNTIWANSNWYQQAVFDDISINMHNDEIENYITSNGMCFGKVLMLCLVNISYNMNVHG</sequence>
<keyword evidence="2" id="KW-1185">Reference proteome</keyword>
<protein>
    <submittedName>
        <fullName evidence="1">9276_t:CDS:1</fullName>
    </submittedName>
</protein>
<comment type="caution">
    <text evidence="1">The sequence shown here is derived from an EMBL/GenBank/DDBJ whole genome shotgun (WGS) entry which is preliminary data.</text>
</comment>
<name>A0A9N9BB48_FUNMO</name>